<keyword evidence="1 2" id="KW-0597">Phosphoprotein</keyword>
<dbReference type="AlphaFoldDB" id="A0A927IS07"/>
<dbReference type="SMART" id="SM00448">
    <property type="entry name" value="REC"/>
    <property type="match status" value="1"/>
</dbReference>
<name>A0A927IS07_9HYPH</name>
<evidence type="ECO:0000259" key="4">
    <source>
        <dbReference type="PROSITE" id="PS50110"/>
    </source>
</evidence>
<feature type="modified residue" description="4-aspartylphosphate" evidence="2">
    <location>
        <position position="60"/>
    </location>
</feature>
<dbReference type="Pfam" id="PF00072">
    <property type="entry name" value="Response_reg"/>
    <property type="match status" value="1"/>
</dbReference>
<protein>
    <submittedName>
        <fullName evidence="5">Response regulator</fullName>
    </submittedName>
</protein>
<feature type="domain" description="Response regulatory" evidence="4">
    <location>
        <begin position="10"/>
        <end position="129"/>
    </location>
</feature>
<evidence type="ECO:0000313" key="5">
    <source>
        <dbReference type="EMBL" id="MBD8067275.1"/>
    </source>
</evidence>
<dbReference type="InterPro" id="IPR001789">
    <property type="entry name" value="Sig_transdc_resp-reg_receiver"/>
</dbReference>
<evidence type="ECO:0000256" key="2">
    <source>
        <dbReference type="PROSITE-ProRule" id="PRU00169"/>
    </source>
</evidence>
<accession>A0A927IS07</accession>
<keyword evidence="6" id="KW-1185">Reference proteome</keyword>
<comment type="caution">
    <text evidence="5">The sequence shown here is derived from an EMBL/GenBank/DDBJ whole genome shotgun (WGS) entry which is preliminary data.</text>
</comment>
<evidence type="ECO:0000313" key="6">
    <source>
        <dbReference type="Proteomes" id="UP000654108"/>
    </source>
</evidence>
<dbReference type="EMBL" id="JACYFU010000006">
    <property type="protein sequence ID" value="MBD8067275.1"/>
    <property type="molecule type" value="Genomic_DNA"/>
</dbReference>
<dbReference type="Proteomes" id="UP000654108">
    <property type="component" value="Unassembled WGS sequence"/>
</dbReference>
<dbReference type="InterPro" id="IPR011006">
    <property type="entry name" value="CheY-like_superfamily"/>
</dbReference>
<gene>
    <name evidence="5" type="ORF">IC608_17535</name>
</gene>
<organism evidence="5 6">
    <name type="scientific">Devosia oryzisoli</name>
    <dbReference type="NCBI Taxonomy" id="2774138"/>
    <lineage>
        <taxon>Bacteria</taxon>
        <taxon>Pseudomonadati</taxon>
        <taxon>Pseudomonadota</taxon>
        <taxon>Alphaproteobacteria</taxon>
        <taxon>Hyphomicrobiales</taxon>
        <taxon>Devosiaceae</taxon>
        <taxon>Devosia</taxon>
    </lineage>
</organism>
<dbReference type="SUPFAM" id="SSF52172">
    <property type="entry name" value="CheY-like"/>
    <property type="match status" value="1"/>
</dbReference>
<dbReference type="PANTHER" id="PTHR44591">
    <property type="entry name" value="STRESS RESPONSE REGULATOR PROTEIN 1"/>
    <property type="match status" value="1"/>
</dbReference>
<sequence>MAVETITKRGVLIIDPQPNMANLVATMARSVGRRDIRIANEASQALVELRRRLFDVVILDDALIGADATEFVRKLRASRDCQNRLTPIIMMAASPDAHRIAAARDAGINEFLRKPFSAVHLKARLDTIAAAPRAFIEATRYIGPDRRRRTVSIDGDRRSEPGATDP</sequence>
<dbReference type="Gene3D" id="3.40.50.2300">
    <property type="match status" value="1"/>
</dbReference>
<dbReference type="RefSeq" id="WP_191778198.1">
    <property type="nucleotide sequence ID" value="NZ_JACYFU010000006.1"/>
</dbReference>
<evidence type="ECO:0000256" key="3">
    <source>
        <dbReference type="SAM" id="MobiDB-lite"/>
    </source>
</evidence>
<feature type="region of interest" description="Disordered" evidence="3">
    <location>
        <begin position="147"/>
        <end position="166"/>
    </location>
</feature>
<dbReference type="InterPro" id="IPR050595">
    <property type="entry name" value="Bact_response_regulator"/>
</dbReference>
<proteinExistence type="predicted"/>
<dbReference type="PANTHER" id="PTHR44591:SF23">
    <property type="entry name" value="CHEY SUBFAMILY"/>
    <property type="match status" value="1"/>
</dbReference>
<dbReference type="PROSITE" id="PS50110">
    <property type="entry name" value="RESPONSE_REGULATORY"/>
    <property type="match status" value="1"/>
</dbReference>
<reference evidence="5" key="1">
    <citation type="submission" date="2020-09" db="EMBL/GenBank/DDBJ databases">
        <title>Genome seq and assembly of Devosia sp.</title>
        <authorList>
            <person name="Chhetri G."/>
        </authorList>
    </citation>
    <scope>NUCLEOTIDE SEQUENCE</scope>
    <source>
        <strain evidence="5">PTR5</strain>
    </source>
</reference>
<dbReference type="GO" id="GO:0000160">
    <property type="term" value="P:phosphorelay signal transduction system"/>
    <property type="evidence" value="ECO:0007669"/>
    <property type="project" value="InterPro"/>
</dbReference>
<evidence type="ECO:0000256" key="1">
    <source>
        <dbReference type="ARBA" id="ARBA00022553"/>
    </source>
</evidence>